<dbReference type="RefSeq" id="WP_078810809.1">
    <property type="nucleotide sequence ID" value="NZ_FUWM01000023.1"/>
</dbReference>
<dbReference type="EMBL" id="FUWM01000023">
    <property type="protein sequence ID" value="SJZ97168.1"/>
    <property type="molecule type" value="Genomic_DNA"/>
</dbReference>
<name>A0A1T4Q1S2_9FIRM</name>
<keyword evidence="2" id="KW-1185">Reference proteome</keyword>
<evidence type="ECO:0000313" key="2">
    <source>
        <dbReference type="Proteomes" id="UP000190625"/>
    </source>
</evidence>
<evidence type="ECO:0000313" key="1">
    <source>
        <dbReference type="EMBL" id="SJZ97168.1"/>
    </source>
</evidence>
<dbReference type="AlphaFoldDB" id="A0A1T4Q1S2"/>
<proteinExistence type="predicted"/>
<gene>
    <name evidence="1" type="ORF">SAMN02745118_02377</name>
</gene>
<sequence length="116" mass="12851">MTKNRIEDENLEINHTPNSTEVVEEISDSVKANNDDEESQDVRLGQVHFPGQGMGEEIGPEEYEFNLAQQAGRFNDEVILGSPASEYGATGRGALKDIIKASEERLSEKLNNSKNE</sequence>
<reference evidence="2" key="1">
    <citation type="submission" date="2017-02" db="EMBL/GenBank/DDBJ databases">
        <authorList>
            <person name="Varghese N."/>
            <person name="Submissions S."/>
        </authorList>
    </citation>
    <scope>NUCLEOTIDE SEQUENCE [LARGE SCALE GENOMIC DNA]</scope>
    <source>
        <strain evidence="2">ATCC BAA-73</strain>
    </source>
</reference>
<organism evidence="1 2">
    <name type="scientific">Selenihalanaerobacter shriftii</name>
    <dbReference type="NCBI Taxonomy" id="142842"/>
    <lineage>
        <taxon>Bacteria</taxon>
        <taxon>Bacillati</taxon>
        <taxon>Bacillota</taxon>
        <taxon>Clostridia</taxon>
        <taxon>Halanaerobiales</taxon>
        <taxon>Halobacteroidaceae</taxon>
        <taxon>Selenihalanaerobacter</taxon>
    </lineage>
</organism>
<accession>A0A1T4Q1S2</accession>
<dbReference type="OrthoDB" id="2113041at2"/>
<dbReference type="Proteomes" id="UP000190625">
    <property type="component" value="Unassembled WGS sequence"/>
</dbReference>
<protein>
    <submittedName>
        <fullName evidence="1">Uncharacterized protein</fullName>
    </submittedName>
</protein>